<dbReference type="InterPro" id="IPR044713">
    <property type="entry name" value="DNJA1/2-like"/>
</dbReference>
<dbReference type="InterPro" id="IPR012724">
    <property type="entry name" value="DnaJ"/>
</dbReference>
<feature type="zinc finger region" description="CR-type" evidence="5">
    <location>
        <begin position="150"/>
        <end position="234"/>
    </location>
</feature>
<dbReference type="Gene3D" id="2.10.230.10">
    <property type="entry name" value="Heat shock protein DnaJ, cysteine-rich domain"/>
    <property type="match status" value="1"/>
</dbReference>
<accession>A0ABR2YN13</accession>
<feature type="domain" description="CR-type" evidence="8">
    <location>
        <begin position="150"/>
        <end position="234"/>
    </location>
</feature>
<evidence type="ECO:0000313" key="9">
    <source>
        <dbReference type="EMBL" id="KAK9908403.1"/>
    </source>
</evidence>
<dbReference type="InterPro" id="IPR001623">
    <property type="entry name" value="DnaJ_domain"/>
</dbReference>
<dbReference type="Gene3D" id="1.10.287.110">
    <property type="entry name" value="DnaJ domain"/>
    <property type="match status" value="1"/>
</dbReference>
<dbReference type="InterPro" id="IPR002939">
    <property type="entry name" value="DnaJ_C"/>
</dbReference>
<evidence type="ECO:0000256" key="6">
    <source>
        <dbReference type="SAM" id="MobiDB-lite"/>
    </source>
</evidence>
<keyword evidence="10" id="KW-1185">Reference proteome</keyword>
<evidence type="ECO:0000259" key="7">
    <source>
        <dbReference type="PROSITE" id="PS50076"/>
    </source>
</evidence>
<feature type="region of interest" description="Disordered" evidence="6">
    <location>
        <begin position="374"/>
        <end position="441"/>
    </location>
</feature>
<keyword evidence="1 5" id="KW-0479">Metal-binding</keyword>
<evidence type="ECO:0000313" key="10">
    <source>
        <dbReference type="Proteomes" id="UP001491310"/>
    </source>
</evidence>
<dbReference type="SMART" id="SM00271">
    <property type="entry name" value="DnaJ"/>
    <property type="match status" value="1"/>
</dbReference>
<dbReference type="InterPro" id="IPR008971">
    <property type="entry name" value="HSP40/DnaJ_pept-bd"/>
</dbReference>
<comment type="caution">
    <text evidence="9">The sequence shown here is derived from an EMBL/GenBank/DDBJ whole genome shotgun (WGS) entry which is preliminary data.</text>
</comment>
<dbReference type="SUPFAM" id="SSF46565">
    <property type="entry name" value="Chaperone J-domain"/>
    <property type="match status" value="1"/>
</dbReference>
<sequence>MFGGSFFGGGGFPGGFPGAEMGGMGRPKSDSTRYYKILGVDKNASDAELKKAHRKLALKLHPDKGGDEEKFKEINEAYDVLRDPEKRKIYDEYGEDAVKEGAGGGGGAGGMQDIFDMFTGGGGRRGQPRERRGENVVHRLKVSLEEVYNGGTRKLSLARNIKCDSCQGRGTKSGRQYTCETCHGSGVQVMMRPLGPGMMQQIQQPCSRCNQTGYATPPHDTCADCQGKGLMPEKKVFEVHIEQGHKYGAKVVLRGEAGMSELGVLPGDVIFVLEPKPHKTFKRVGNDLILDKEISLQEALCGFSFNVTHLDQRVLQVSQPAGEVVKPNSWKCIMDEGMPVHGRPYEKGNLYVHFNVKFPTTLTRQQVAAIQQVLPSAPRDSSENGTMDVDSENVTMRPVEDIEEELRARRQHAKTSGGSEAYDSSDDEDGRGGQRVQCAQQ</sequence>
<dbReference type="Pfam" id="PF01556">
    <property type="entry name" value="DnaJ_C"/>
    <property type="match status" value="1"/>
</dbReference>
<dbReference type="EMBL" id="JALJOT010000008">
    <property type="protein sequence ID" value="KAK9908403.1"/>
    <property type="molecule type" value="Genomic_DNA"/>
</dbReference>
<evidence type="ECO:0008006" key="11">
    <source>
        <dbReference type="Google" id="ProtNLM"/>
    </source>
</evidence>
<keyword evidence="3 5" id="KW-0863">Zinc-finger</keyword>
<protein>
    <recommendedName>
        <fullName evidence="11">DnaJ-domain-containing protein</fullName>
    </recommendedName>
</protein>
<evidence type="ECO:0000256" key="2">
    <source>
        <dbReference type="ARBA" id="ARBA00022737"/>
    </source>
</evidence>
<dbReference type="PANTHER" id="PTHR43888">
    <property type="entry name" value="DNAJ-LIKE-2, ISOFORM A-RELATED"/>
    <property type="match status" value="1"/>
</dbReference>
<gene>
    <name evidence="9" type="ORF">WJX75_007373</name>
</gene>
<dbReference type="SUPFAM" id="SSF49493">
    <property type="entry name" value="HSP40/DnaJ peptide-binding domain"/>
    <property type="match status" value="2"/>
</dbReference>
<dbReference type="PROSITE" id="PS50076">
    <property type="entry name" value="DNAJ_2"/>
    <property type="match status" value="1"/>
</dbReference>
<evidence type="ECO:0000256" key="3">
    <source>
        <dbReference type="ARBA" id="ARBA00022771"/>
    </source>
</evidence>
<dbReference type="Pfam" id="PF00684">
    <property type="entry name" value="DnaJ_CXXCXGXG"/>
    <property type="match status" value="1"/>
</dbReference>
<dbReference type="PRINTS" id="PR00625">
    <property type="entry name" value="JDOMAIN"/>
</dbReference>
<keyword evidence="2" id="KW-0677">Repeat</keyword>
<dbReference type="Proteomes" id="UP001491310">
    <property type="component" value="Unassembled WGS sequence"/>
</dbReference>
<dbReference type="PROSITE" id="PS00636">
    <property type="entry name" value="DNAJ_1"/>
    <property type="match status" value="1"/>
</dbReference>
<dbReference type="CDD" id="cd10719">
    <property type="entry name" value="DnaJ_zf"/>
    <property type="match status" value="1"/>
</dbReference>
<proteinExistence type="inferred from homology"/>
<dbReference type="CDD" id="cd06257">
    <property type="entry name" value="DnaJ"/>
    <property type="match status" value="1"/>
</dbReference>
<evidence type="ECO:0000256" key="5">
    <source>
        <dbReference type="PROSITE-ProRule" id="PRU00546"/>
    </source>
</evidence>
<feature type="domain" description="J" evidence="7">
    <location>
        <begin position="33"/>
        <end position="94"/>
    </location>
</feature>
<dbReference type="InterPro" id="IPR018253">
    <property type="entry name" value="DnaJ_domain_CS"/>
</dbReference>
<dbReference type="PROSITE" id="PS51188">
    <property type="entry name" value="ZF_CR"/>
    <property type="match status" value="1"/>
</dbReference>
<dbReference type="InterPro" id="IPR036410">
    <property type="entry name" value="HSP_DnaJ_Cys-rich_dom_sf"/>
</dbReference>
<name>A0ABR2YN13_9CHLO</name>
<keyword evidence="4 5" id="KW-0862">Zinc</keyword>
<organism evidence="9 10">
    <name type="scientific">Coccomyxa subellipsoidea</name>
    <dbReference type="NCBI Taxonomy" id="248742"/>
    <lineage>
        <taxon>Eukaryota</taxon>
        <taxon>Viridiplantae</taxon>
        <taxon>Chlorophyta</taxon>
        <taxon>core chlorophytes</taxon>
        <taxon>Trebouxiophyceae</taxon>
        <taxon>Trebouxiophyceae incertae sedis</taxon>
        <taxon>Coccomyxaceae</taxon>
        <taxon>Coccomyxa</taxon>
    </lineage>
</organism>
<evidence type="ECO:0000256" key="4">
    <source>
        <dbReference type="ARBA" id="ARBA00022833"/>
    </source>
</evidence>
<dbReference type="CDD" id="cd10747">
    <property type="entry name" value="DnaJ_C"/>
    <property type="match status" value="1"/>
</dbReference>
<dbReference type="Pfam" id="PF00226">
    <property type="entry name" value="DnaJ"/>
    <property type="match status" value="1"/>
</dbReference>
<evidence type="ECO:0000256" key="1">
    <source>
        <dbReference type="ARBA" id="ARBA00022723"/>
    </source>
</evidence>
<dbReference type="HAMAP" id="MF_01152">
    <property type="entry name" value="DnaJ"/>
    <property type="match status" value="1"/>
</dbReference>
<evidence type="ECO:0000259" key="8">
    <source>
        <dbReference type="PROSITE" id="PS51188"/>
    </source>
</evidence>
<dbReference type="InterPro" id="IPR001305">
    <property type="entry name" value="HSP_DnaJ_Cys-rich_dom"/>
</dbReference>
<reference evidence="9 10" key="1">
    <citation type="journal article" date="2024" name="Nat. Commun.">
        <title>Phylogenomics reveals the evolutionary origins of lichenization in chlorophyte algae.</title>
        <authorList>
            <person name="Puginier C."/>
            <person name="Libourel C."/>
            <person name="Otte J."/>
            <person name="Skaloud P."/>
            <person name="Haon M."/>
            <person name="Grisel S."/>
            <person name="Petersen M."/>
            <person name="Berrin J.G."/>
            <person name="Delaux P.M."/>
            <person name="Dal Grande F."/>
            <person name="Keller J."/>
        </authorList>
    </citation>
    <scope>NUCLEOTIDE SEQUENCE [LARGE SCALE GENOMIC DNA]</scope>
    <source>
        <strain evidence="9 10">SAG 216-7</strain>
    </source>
</reference>
<dbReference type="Gene3D" id="2.60.260.20">
    <property type="entry name" value="Urease metallochaperone UreE, N-terminal domain"/>
    <property type="match status" value="2"/>
</dbReference>
<dbReference type="SUPFAM" id="SSF57938">
    <property type="entry name" value="DnaJ/Hsp40 cysteine-rich domain"/>
    <property type="match status" value="1"/>
</dbReference>
<dbReference type="InterPro" id="IPR036869">
    <property type="entry name" value="J_dom_sf"/>
</dbReference>